<feature type="domain" description="RING-type" evidence="6">
    <location>
        <begin position="56"/>
        <end position="97"/>
    </location>
</feature>
<dbReference type="EMBL" id="CM017877">
    <property type="protein sequence ID" value="KAG1347680.1"/>
    <property type="molecule type" value="Genomic_DNA"/>
</dbReference>
<sequence>MAGCGAPRWHAGGRAERRGDRGLAVLEMAADESGAAAGPPQVVRVKREVLAACMTCPLCHKLLRDATTITECLHTFCRKCILEKLTDEEVDCCPICNIDLGCTPIEKLRPDHNIQEVRAKIFPFKRRNVNAPEVVPPTQLPARRKERSLSSLVVNTPRIATQTGLTGRRTKAARRAAALRGLGPVINQSIKKEDTSAEKQAENSNSTETLSKMTQNRRQTFSKAEPSNHRPNKDTENGGESLLDKNELWKRLVEAANRTKSPKSSPRSPVLKAEQINGVDNEVQFHKAKVREHPNKLKIHEEKNESIPTPSVMVRARRLQGNSRKRKEQGTSTQMLLDSASAQRERRINQVWFSLVPSFDQEGDSPLPQIPANYLRIGDGNLTVSFIQKYLAKKLNIASEAEVEIQCRGQRVNPSLTLHSLVDMWLKGGSSQRVQASSGTSAKEFVMVLTYGRHRVPAA</sequence>
<dbReference type="PANTHER" id="PTHR46293">
    <property type="entry name" value="E3 UBIQUITIN PROTEIN LIGASE DRIP1"/>
    <property type="match status" value="1"/>
</dbReference>
<dbReference type="PROSITE" id="PS50089">
    <property type="entry name" value="ZF_RING_2"/>
    <property type="match status" value="1"/>
</dbReference>
<protein>
    <submittedName>
        <fullName evidence="7">E3 ubiquitin protein ligase DRIP2-like</fullName>
    </submittedName>
</protein>
<dbReference type="OrthoDB" id="1305878at2759"/>
<keyword evidence="3" id="KW-0862">Zinc</keyword>
<evidence type="ECO:0000313" key="7">
    <source>
        <dbReference type="EMBL" id="KAG1347680.1"/>
    </source>
</evidence>
<accession>A0A8K0N3K7</accession>
<feature type="region of interest" description="Disordered" evidence="5">
    <location>
        <begin position="256"/>
        <end position="275"/>
    </location>
</feature>
<dbReference type="CDD" id="cd16525">
    <property type="entry name" value="RING-HC_PCGF"/>
    <property type="match status" value="1"/>
</dbReference>
<dbReference type="PANTHER" id="PTHR46293:SF1">
    <property type="entry name" value="OS03G0632800 PROTEIN"/>
    <property type="match status" value="1"/>
</dbReference>
<keyword evidence="1" id="KW-0479">Metal-binding</keyword>
<evidence type="ECO:0000313" key="8">
    <source>
        <dbReference type="Proteomes" id="UP000797356"/>
    </source>
</evidence>
<comment type="caution">
    <text evidence="7">The sequence shown here is derived from an EMBL/GenBank/DDBJ whole genome shotgun (WGS) entry which is preliminary data.</text>
</comment>
<evidence type="ECO:0000256" key="4">
    <source>
        <dbReference type="PROSITE-ProRule" id="PRU00175"/>
    </source>
</evidence>
<reference evidence="7" key="2">
    <citation type="submission" date="2019-07" db="EMBL/GenBank/DDBJ databases">
        <authorList>
            <person name="Yang Y."/>
            <person name="Bocs S."/>
            <person name="Baudouin L."/>
        </authorList>
    </citation>
    <scope>NUCLEOTIDE SEQUENCE</scope>
    <source>
        <tissue evidence="7">Spear leaf of Hainan Tall coconut</tissue>
    </source>
</reference>
<feature type="compositionally biased region" description="Basic and acidic residues" evidence="5">
    <location>
        <begin position="190"/>
        <end position="201"/>
    </location>
</feature>
<reference evidence="7" key="1">
    <citation type="journal article" date="2017" name="Gigascience">
        <title>The genome draft of coconut (Cocos nucifera).</title>
        <authorList>
            <person name="Xiao Y."/>
            <person name="Xu P."/>
            <person name="Fan H."/>
            <person name="Baudouin L."/>
            <person name="Xia W."/>
            <person name="Bocs S."/>
            <person name="Xu J."/>
            <person name="Li Q."/>
            <person name="Guo A."/>
            <person name="Zhou L."/>
            <person name="Li J."/>
            <person name="Wu Y."/>
            <person name="Ma Z."/>
            <person name="Armero A."/>
            <person name="Issali A.E."/>
            <person name="Liu N."/>
            <person name="Peng M."/>
            <person name="Yang Y."/>
        </authorList>
    </citation>
    <scope>NUCLEOTIDE SEQUENCE</scope>
    <source>
        <tissue evidence="7">Spear leaf of Hainan Tall coconut</tissue>
    </source>
</reference>
<proteinExistence type="predicted"/>
<evidence type="ECO:0000256" key="1">
    <source>
        <dbReference type="ARBA" id="ARBA00022723"/>
    </source>
</evidence>
<dbReference type="InterPro" id="IPR001841">
    <property type="entry name" value="Znf_RING"/>
</dbReference>
<feature type="compositionally biased region" description="Polar residues" evidence="5">
    <location>
        <begin position="202"/>
        <end position="222"/>
    </location>
</feature>
<dbReference type="GO" id="GO:0004842">
    <property type="term" value="F:ubiquitin-protein transferase activity"/>
    <property type="evidence" value="ECO:0007669"/>
    <property type="project" value="InterPro"/>
</dbReference>
<evidence type="ECO:0000259" key="6">
    <source>
        <dbReference type="PROSITE" id="PS50089"/>
    </source>
</evidence>
<gene>
    <name evidence="7" type="ORF">COCNU_06G015090</name>
</gene>
<dbReference type="AlphaFoldDB" id="A0A8K0N3K7"/>
<dbReference type="Gene3D" id="3.10.20.90">
    <property type="entry name" value="Phosphatidylinositol 3-kinase Catalytic Subunit, Chain A, domain 1"/>
    <property type="match status" value="1"/>
</dbReference>
<dbReference type="Gene3D" id="3.30.40.10">
    <property type="entry name" value="Zinc/RING finger domain, C3HC4 (zinc finger)"/>
    <property type="match status" value="1"/>
</dbReference>
<keyword evidence="8" id="KW-1185">Reference proteome</keyword>
<dbReference type="PROSITE" id="PS00518">
    <property type="entry name" value="ZF_RING_1"/>
    <property type="match status" value="1"/>
</dbReference>
<dbReference type="Proteomes" id="UP000797356">
    <property type="component" value="Chromosome 6"/>
</dbReference>
<dbReference type="InterPro" id="IPR017907">
    <property type="entry name" value="Znf_RING_CS"/>
</dbReference>
<dbReference type="InterPro" id="IPR013083">
    <property type="entry name" value="Znf_RING/FYVE/PHD"/>
</dbReference>
<feature type="region of interest" description="Disordered" evidence="5">
    <location>
        <begin position="187"/>
        <end position="245"/>
    </location>
</feature>
<dbReference type="GO" id="GO:0008270">
    <property type="term" value="F:zinc ion binding"/>
    <property type="evidence" value="ECO:0007669"/>
    <property type="project" value="UniProtKB-KW"/>
</dbReference>
<dbReference type="SMART" id="SM00184">
    <property type="entry name" value="RING"/>
    <property type="match status" value="1"/>
</dbReference>
<organism evidence="7 8">
    <name type="scientific">Cocos nucifera</name>
    <name type="common">Coconut palm</name>
    <dbReference type="NCBI Taxonomy" id="13894"/>
    <lineage>
        <taxon>Eukaryota</taxon>
        <taxon>Viridiplantae</taxon>
        <taxon>Streptophyta</taxon>
        <taxon>Embryophyta</taxon>
        <taxon>Tracheophyta</taxon>
        <taxon>Spermatophyta</taxon>
        <taxon>Magnoliopsida</taxon>
        <taxon>Liliopsida</taxon>
        <taxon>Arecaceae</taxon>
        <taxon>Arecoideae</taxon>
        <taxon>Cocoseae</taxon>
        <taxon>Attaleinae</taxon>
        <taxon>Cocos</taxon>
    </lineage>
</organism>
<keyword evidence="2 4" id="KW-0863">Zinc-finger</keyword>
<dbReference type="Pfam" id="PF13923">
    <property type="entry name" value="zf-C3HC4_2"/>
    <property type="match status" value="1"/>
</dbReference>
<evidence type="ECO:0000256" key="3">
    <source>
        <dbReference type="ARBA" id="ARBA00022833"/>
    </source>
</evidence>
<name>A0A8K0N3K7_COCNU</name>
<evidence type="ECO:0000256" key="5">
    <source>
        <dbReference type="SAM" id="MobiDB-lite"/>
    </source>
</evidence>
<evidence type="ECO:0000256" key="2">
    <source>
        <dbReference type="ARBA" id="ARBA00022771"/>
    </source>
</evidence>
<dbReference type="InterPro" id="IPR044807">
    <property type="entry name" value="DRIP1-like"/>
</dbReference>
<feature type="compositionally biased region" description="Basic and acidic residues" evidence="5">
    <location>
        <begin position="226"/>
        <end position="245"/>
    </location>
</feature>
<dbReference type="SUPFAM" id="SSF57850">
    <property type="entry name" value="RING/U-box"/>
    <property type="match status" value="1"/>
</dbReference>